<organism evidence="2 3">
    <name type="scientific">Pseudomonas neustonica</name>
    <dbReference type="NCBI Taxonomy" id="2487346"/>
    <lineage>
        <taxon>Bacteria</taxon>
        <taxon>Pseudomonadati</taxon>
        <taxon>Pseudomonadota</taxon>
        <taxon>Gammaproteobacteria</taxon>
        <taxon>Pseudomonadales</taxon>
        <taxon>Pseudomonadaceae</taxon>
        <taxon>Pseudomonas</taxon>
    </lineage>
</organism>
<gene>
    <name evidence="2" type="ORF">EF096_16430</name>
</gene>
<sequence>MLQSARGGAAATTPATRGGAPGGDRTTACEHARPTPGGAQATATAMLKEWFIMQLMQEMG</sequence>
<dbReference type="EMBL" id="RKKU01000026">
    <property type="protein sequence ID" value="ROZ81874.1"/>
    <property type="molecule type" value="Genomic_DNA"/>
</dbReference>
<name>A0ABX9XEN3_9PSED</name>
<keyword evidence="3" id="KW-1185">Reference proteome</keyword>
<evidence type="ECO:0000313" key="2">
    <source>
        <dbReference type="EMBL" id="ROZ81874.1"/>
    </source>
</evidence>
<proteinExistence type="predicted"/>
<dbReference type="Proteomes" id="UP000275199">
    <property type="component" value="Unassembled WGS sequence"/>
</dbReference>
<comment type="caution">
    <text evidence="2">The sequence shown here is derived from an EMBL/GenBank/DDBJ whole genome shotgun (WGS) entry which is preliminary data.</text>
</comment>
<feature type="compositionally biased region" description="Low complexity" evidence="1">
    <location>
        <begin position="1"/>
        <end position="26"/>
    </location>
</feature>
<reference evidence="2 3" key="1">
    <citation type="submission" date="2018-11" db="EMBL/GenBank/DDBJ databases">
        <authorList>
            <person name="Jang G.I."/>
            <person name="Hwang C.Y."/>
        </authorList>
    </citation>
    <scope>NUCLEOTIDE SEQUENCE [LARGE SCALE GENOMIC DNA]</scope>
    <source>
        <strain evidence="2 3">SSM26</strain>
    </source>
</reference>
<evidence type="ECO:0000256" key="1">
    <source>
        <dbReference type="SAM" id="MobiDB-lite"/>
    </source>
</evidence>
<accession>A0ABX9XEN3</accession>
<feature type="region of interest" description="Disordered" evidence="1">
    <location>
        <begin position="1"/>
        <end position="40"/>
    </location>
</feature>
<evidence type="ECO:0000313" key="3">
    <source>
        <dbReference type="Proteomes" id="UP000275199"/>
    </source>
</evidence>
<protein>
    <submittedName>
        <fullName evidence="2">Uncharacterized protein</fullName>
    </submittedName>
</protein>